<dbReference type="GO" id="GO:0016853">
    <property type="term" value="F:isomerase activity"/>
    <property type="evidence" value="ECO:0007669"/>
    <property type="project" value="UniProtKB-KW"/>
</dbReference>
<reference evidence="3 4" key="1">
    <citation type="submission" date="2016-10" db="EMBL/GenBank/DDBJ databases">
        <authorList>
            <person name="de Groot N.N."/>
        </authorList>
    </citation>
    <scope>NUCLEOTIDE SEQUENCE [LARGE SCALE GENOMIC DNA]</scope>
    <source>
        <strain evidence="3 4">LMG 24775</strain>
    </source>
</reference>
<dbReference type="InterPro" id="IPR047687">
    <property type="entry name" value="OMA_tautomer-like"/>
</dbReference>
<dbReference type="RefSeq" id="WP_074924093.1">
    <property type="nucleotide sequence ID" value="NZ_CP141274.1"/>
</dbReference>
<dbReference type="PANTHER" id="PTHR43709:SF3">
    <property type="entry name" value="ISOMERASE YBHH-RELATED"/>
    <property type="match status" value="1"/>
</dbReference>
<dbReference type="Gene3D" id="3.10.310.10">
    <property type="entry name" value="Diaminopimelate Epimerase, Chain A, domain 1"/>
    <property type="match status" value="2"/>
</dbReference>
<organism evidence="3 4">
    <name type="scientific">Delftia lacustris</name>
    <dbReference type="NCBI Taxonomy" id="558537"/>
    <lineage>
        <taxon>Bacteria</taxon>
        <taxon>Pseudomonadati</taxon>
        <taxon>Pseudomonadota</taxon>
        <taxon>Betaproteobacteria</taxon>
        <taxon>Burkholderiales</taxon>
        <taxon>Comamonadaceae</taxon>
        <taxon>Delftia</taxon>
    </lineage>
</organism>
<keyword evidence="2" id="KW-0413">Isomerase</keyword>
<dbReference type="Proteomes" id="UP000183417">
    <property type="component" value="Unassembled WGS sequence"/>
</dbReference>
<dbReference type="EMBL" id="FNPE01000040">
    <property type="protein sequence ID" value="SDZ59181.1"/>
    <property type="molecule type" value="Genomic_DNA"/>
</dbReference>
<sequence length="374" mass="39273">MQTAIPCLLMRGGTSKGPFFRASDLPSDLPTRDRVLLAAMGSPDRRQIDGVGGAHPLTSKVGIVSLSDKEGIDLEFLFAQLQPDKDTVDTTPNCGNMLAGVVPFALETGMVQPRGQTSTFRVLTLNTGMAADITVQTPGGQVEYEGSARIDGAPGSSAPIEISFLDTAGSVCSGLLPTGKPRDTVTVTGEGFEPFTLDVTCIDNGMPLVIFKASDVGATGQETVAELNADTDLKRRIEALRLQISQAMGLGDVSAKNYPKMTLIAPPQHGGALTTRSFIPHVCHDAIGVLAAVTVGTAVKMPGTVCEGVAQLQQGTGPLTVSVEHPTGEFSVTLDSDPAHPDVVTKAALLRTARLLMRGEVMVPRSVWDGRRQD</sequence>
<dbReference type="NCBIfam" id="NF033377">
    <property type="entry name" value="OMA_tautomer"/>
    <property type="match status" value="1"/>
</dbReference>
<evidence type="ECO:0000256" key="1">
    <source>
        <dbReference type="ARBA" id="ARBA00007673"/>
    </source>
</evidence>
<evidence type="ECO:0000313" key="4">
    <source>
        <dbReference type="Proteomes" id="UP000183417"/>
    </source>
</evidence>
<proteinExistence type="inferred from homology"/>
<protein>
    <submittedName>
        <fullName evidence="3">4-oxalomesaconate tautomerase</fullName>
    </submittedName>
</protein>
<evidence type="ECO:0000313" key="3">
    <source>
        <dbReference type="EMBL" id="SDZ59181.1"/>
    </source>
</evidence>
<evidence type="ECO:0000256" key="2">
    <source>
        <dbReference type="ARBA" id="ARBA00023235"/>
    </source>
</evidence>
<dbReference type="Pfam" id="PF04303">
    <property type="entry name" value="PrpF"/>
    <property type="match status" value="1"/>
</dbReference>
<dbReference type="PANTHER" id="PTHR43709">
    <property type="entry name" value="ACONITATE ISOMERASE-RELATED"/>
    <property type="match status" value="1"/>
</dbReference>
<accession>A0A1H3UAT4</accession>
<gene>
    <name evidence="3" type="ORF">SAMN05421547_14025</name>
</gene>
<name>A0A1H3UAT4_9BURK</name>
<dbReference type="AlphaFoldDB" id="A0A1H3UAT4"/>
<comment type="similarity">
    <text evidence="1">Belongs to the PrpF family.</text>
</comment>
<dbReference type="SUPFAM" id="SSF54506">
    <property type="entry name" value="Diaminopimelate epimerase-like"/>
    <property type="match status" value="2"/>
</dbReference>
<dbReference type="InterPro" id="IPR007400">
    <property type="entry name" value="PrpF-like"/>
</dbReference>
<dbReference type="GeneID" id="94691650"/>